<protein>
    <recommendedName>
        <fullName evidence="3">YgiT-type zinc finger protein</fullName>
    </recommendedName>
</protein>
<organism evidence="1 2">
    <name type="scientific">Sporomusa sphaeroides DSM 2875</name>
    <dbReference type="NCBI Taxonomy" id="1337886"/>
    <lineage>
        <taxon>Bacteria</taxon>
        <taxon>Bacillati</taxon>
        <taxon>Bacillota</taxon>
        <taxon>Negativicutes</taxon>
        <taxon>Selenomonadales</taxon>
        <taxon>Sporomusaceae</taxon>
        <taxon>Sporomusa</taxon>
    </lineage>
</organism>
<dbReference type="RefSeq" id="WP_158027091.1">
    <property type="nucleotide sequence ID" value="NZ_CP146991.1"/>
</dbReference>
<sequence>MNCPGCGTKVSTGQKVVNIPLNDGSGVDILVTVDYCSGCDDYCEVDTELA</sequence>
<evidence type="ECO:0000313" key="1">
    <source>
        <dbReference type="EMBL" id="CVK18508.1"/>
    </source>
</evidence>
<evidence type="ECO:0008006" key="3">
    <source>
        <dbReference type="Google" id="ProtNLM"/>
    </source>
</evidence>
<name>A0ABP2C2M7_9FIRM</name>
<gene>
    <name evidence="1" type="ORF">SSPH_01146</name>
</gene>
<reference evidence="1 2" key="1">
    <citation type="submission" date="2016-01" db="EMBL/GenBank/DDBJ databases">
        <authorList>
            <person name="Brown R."/>
        </authorList>
    </citation>
    <scope>NUCLEOTIDE SEQUENCE [LARGE SCALE GENOMIC DNA]</scope>
    <source>
        <strain evidence="1">Sporomusa sphaeroides DSM 2875</strain>
    </source>
</reference>
<accession>A0ABP2C2M7</accession>
<dbReference type="EMBL" id="FCOW01000004">
    <property type="protein sequence ID" value="CVK18508.1"/>
    <property type="molecule type" value="Genomic_DNA"/>
</dbReference>
<dbReference type="Proteomes" id="UP000245702">
    <property type="component" value="Unassembled WGS sequence"/>
</dbReference>
<keyword evidence="2" id="KW-1185">Reference proteome</keyword>
<evidence type="ECO:0000313" key="2">
    <source>
        <dbReference type="Proteomes" id="UP000245702"/>
    </source>
</evidence>
<comment type="caution">
    <text evidence="1">The sequence shown here is derived from an EMBL/GenBank/DDBJ whole genome shotgun (WGS) entry which is preliminary data.</text>
</comment>
<proteinExistence type="predicted"/>